<accession>A0AAD4SZH7</accession>
<keyword evidence="1" id="KW-0472">Membrane</keyword>
<feature type="transmembrane region" description="Helical" evidence="1">
    <location>
        <begin position="12"/>
        <end position="37"/>
    </location>
</feature>
<dbReference type="AlphaFoldDB" id="A0AAD4SZH7"/>
<dbReference type="EMBL" id="JAJJMB010007966">
    <property type="protein sequence ID" value="KAI3926617.1"/>
    <property type="molecule type" value="Genomic_DNA"/>
</dbReference>
<gene>
    <name evidence="2" type="ORF">MKW98_014264</name>
</gene>
<protein>
    <submittedName>
        <fullName evidence="2">Uncharacterized protein</fullName>
    </submittedName>
</protein>
<dbReference type="PANTHER" id="PTHR33133:SF5">
    <property type="entry name" value="OS08G0107100 PROTEIN"/>
    <property type="match status" value="1"/>
</dbReference>
<organism evidence="2 3">
    <name type="scientific">Papaver atlanticum</name>
    <dbReference type="NCBI Taxonomy" id="357466"/>
    <lineage>
        <taxon>Eukaryota</taxon>
        <taxon>Viridiplantae</taxon>
        <taxon>Streptophyta</taxon>
        <taxon>Embryophyta</taxon>
        <taxon>Tracheophyta</taxon>
        <taxon>Spermatophyta</taxon>
        <taxon>Magnoliopsida</taxon>
        <taxon>Ranunculales</taxon>
        <taxon>Papaveraceae</taxon>
        <taxon>Papaveroideae</taxon>
        <taxon>Papaver</taxon>
    </lineage>
</organism>
<dbReference type="PANTHER" id="PTHR33133">
    <property type="entry name" value="OS08G0107100 PROTEIN-RELATED"/>
    <property type="match status" value="1"/>
</dbReference>
<dbReference type="Proteomes" id="UP001202328">
    <property type="component" value="Unassembled WGS sequence"/>
</dbReference>
<feature type="transmembrane region" description="Helical" evidence="1">
    <location>
        <begin position="49"/>
        <end position="82"/>
    </location>
</feature>
<evidence type="ECO:0000313" key="2">
    <source>
        <dbReference type="EMBL" id="KAI3926617.1"/>
    </source>
</evidence>
<keyword evidence="1" id="KW-0812">Transmembrane</keyword>
<reference evidence="2" key="1">
    <citation type="submission" date="2022-04" db="EMBL/GenBank/DDBJ databases">
        <title>A functionally conserved STORR gene fusion in Papaver species that diverged 16.8 million years ago.</title>
        <authorList>
            <person name="Catania T."/>
        </authorList>
    </citation>
    <scope>NUCLEOTIDE SEQUENCE</scope>
    <source>
        <strain evidence="2">S-188037</strain>
    </source>
</reference>
<proteinExistence type="predicted"/>
<evidence type="ECO:0000256" key="1">
    <source>
        <dbReference type="SAM" id="Phobius"/>
    </source>
</evidence>
<sequence length="198" mass="22168">MSVVPKVWMRLMITFFWSFIIVFVYTGLTVGLIVLLALIVIEPDEGRAILFLVLAGIVALTYLVGLVYIGAVWNLACVISVLEKIYGLKALKKSRNLIKGRIWVSSVIFIMLEISFFGILGVFSGVVIHGSSVGIFGKVVLGLLCFLLMTILIHFYLVIQTMIYFVCKSYHHENIDRSGLAEHLEACYVSLDREKDVS</sequence>
<comment type="caution">
    <text evidence="2">The sequence shown here is derived from an EMBL/GenBank/DDBJ whole genome shotgun (WGS) entry which is preliminary data.</text>
</comment>
<feature type="transmembrane region" description="Helical" evidence="1">
    <location>
        <begin position="140"/>
        <end position="167"/>
    </location>
</feature>
<keyword evidence="3" id="KW-1185">Reference proteome</keyword>
<evidence type="ECO:0000313" key="3">
    <source>
        <dbReference type="Proteomes" id="UP001202328"/>
    </source>
</evidence>
<keyword evidence="1" id="KW-1133">Transmembrane helix</keyword>
<name>A0AAD4SZH7_9MAGN</name>
<feature type="transmembrane region" description="Helical" evidence="1">
    <location>
        <begin position="102"/>
        <end position="128"/>
    </location>
</feature>